<dbReference type="EMBL" id="MT144689">
    <property type="protein sequence ID" value="QJH97509.1"/>
    <property type="molecule type" value="Genomic_DNA"/>
</dbReference>
<sequence length="148" mass="15459">MAFEFYRYKQGGNNFLFPESNYPAISGYALYPGQSLTLSGGGLIYAQTGDIVHAISNVSAASSIVTAAYIPEVFPVNINQIWKASVGTAVTAATSTLRGAKINMNDATALGTAVDGNNAAGTAMWVYDVTTGSNPTTSSVYVIFAPEI</sequence>
<evidence type="ECO:0000313" key="2">
    <source>
        <dbReference type="EMBL" id="QJH97509.1"/>
    </source>
</evidence>
<organism evidence="1">
    <name type="scientific">viral metagenome</name>
    <dbReference type="NCBI Taxonomy" id="1070528"/>
    <lineage>
        <taxon>unclassified sequences</taxon>
        <taxon>metagenomes</taxon>
        <taxon>organismal metagenomes</taxon>
    </lineage>
</organism>
<dbReference type="EMBL" id="MT144400">
    <property type="protein sequence ID" value="QJA53180.1"/>
    <property type="molecule type" value="Genomic_DNA"/>
</dbReference>
<accession>A0A6H2A149</accession>
<evidence type="ECO:0000313" key="1">
    <source>
        <dbReference type="EMBL" id="QJA53180.1"/>
    </source>
</evidence>
<name>A0A6H2A149_9ZZZZ</name>
<reference evidence="1" key="1">
    <citation type="submission" date="2020-03" db="EMBL/GenBank/DDBJ databases">
        <title>The deep terrestrial virosphere.</title>
        <authorList>
            <person name="Holmfeldt K."/>
            <person name="Nilsson E."/>
            <person name="Simone D."/>
            <person name="Lopez-Fernandez M."/>
            <person name="Wu X."/>
            <person name="de Brujin I."/>
            <person name="Lundin D."/>
            <person name="Andersson A."/>
            <person name="Bertilsson S."/>
            <person name="Dopson M."/>
        </authorList>
    </citation>
    <scope>NUCLEOTIDE SEQUENCE</scope>
    <source>
        <strain evidence="1">TM448A03289</strain>
        <strain evidence="2">TM448B01026</strain>
    </source>
</reference>
<gene>
    <name evidence="1" type="ORF">TM448A03289_0007</name>
    <name evidence="2" type="ORF">TM448B01026_0009</name>
</gene>
<proteinExistence type="predicted"/>
<dbReference type="AlphaFoldDB" id="A0A6H2A149"/>
<protein>
    <submittedName>
        <fullName evidence="1">Uncharacterized protein</fullName>
    </submittedName>
</protein>